<dbReference type="Proteomes" id="UP000198704">
    <property type="component" value="Unassembled WGS sequence"/>
</dbReference>
<gene>
    <name evidence="3" type="ORF">SAMN05216360_10390</name>
</gene>
<dbReference type="EMBL" id="FNHS01000003">
    <property type="protein sequence ID" value="SDM67917.1"/>
    <property type="molecule type" value="Genomic_DNA"/>
</dbReference>
<dbReference type="RefSeq" id="WP_091714059.1">
    <property type="nucleotide sequence ID" value="NZ_FNHS01000003.1"/>
</dbReference>
<feature type="coiled-coil region" evidence="1">
    <location>
        <begin position="79"/>
        <end position="134"/>
    </location>
</feature>
<reference evidence="4" key="1">
    <citation type="submission" date="2016-10" db="EMBL/GenBank/DDBJ databases">
        <authorList>
            <person name="Varghese N."/>
            <person name="Submissions S."/>
        </authorList>
    </citation>
    <scope>NUCLEOTIDE SEQUENCE [LARGE SCALE GENOMIC DNA]</scope>
    <source>
        <strain evidence="4">BL47</strain>
    </source>
</reference>
<proteinExistence type="predicted"/>
<protein>
    <submittedName>
        <fullName evidence="3">Uncharacterized protein</fullName>
    </submittedName>
</protein>
<evidence type="ECO:0000256" key="1">
    <source>
        <dbReference type="SAM" id="Coils"/>
    </source>
</evidence>
<feature type="transmembrane region" description="Helical" evidence="2">
    <location>
        <begin position="16"/>
        <end position="44"/>
    </location>
</feature>
<feature type="transmembrane region" description="Helical" evidence="2">
    <location>
        <begin position="51"/>
        <end position="69"/>
    </location>
</feature>
<organism evidence="3 4">
    <name type="scientific">Methylobacterium phyllostachyos</name>
    <dbReference type="NCBI Taxonomy" id="582672"/>
    <lineage>
        <taxon>Bacteria</taxon>
        <taxon>Pseudomonadati</taxon>
        <taxon>Pseudomonadota</taxon>
        <taxon>Alphaproteobacteria</taxon>
        <taxon>Hyphomicrobiales</taxon>
        <taxon>Methylobacteriaceae</taxon>
        <taxon>Methylobacterium</taxon>
    </lineage>
</organism>
<keyword evidence="1" id="KW-0175">Coiled coil</keyword>
<evidence type="ECO:0000256" key="2">
    <source>
        <dbReference type="SAM" id="Phobius"/>
    </source>
</evidence>
<sequence length="155" mass="15743">MHDHIASALTLLSHGWAAFSIVATLAGLGGVGLIAVALLAAAYLPAVLRHALVAAGLVLLIGAALYQAGQARGAHEAFALQAKTDLQRARDALAEVDRQVAAATAISAGDRARAEAAEASAKAAASRLRDLKAHLARTPDAGCVTGDDARRLRGL</sequence>
<evidence type="ECO:0000313" key="4">
    <source>
        <dbReference type="Proteomes" id="UP000198704"/>
    </source>
</evidence>
<dbReference type="STRING" id="582672.SAMN05216360_10390"/>
<keyword evidence="2" id="KW-0472">Membrane</keyword>
<evidence type="ECO:0000313" key="3">
    <source>
        <dbReference type="EMBL" id="SDM67917.1"/>
    </source>
</evidence>
<keyword evidence="2" id="KW-0812">Transmembrane</keyword>
<dbReference type="AlphaFoldDB" id="A0A1G9V782"/>
<accession>A0A1G9V782</accession>
<keyword evidence="4" id="KW-1185">Reference proteome</keyword>
<keyword evidence="2" id="KW-1133">Transmembrane helix</keyword>
<name>A0A1G9V782_9HYPH</name>